<dbReference type="GO" id="GO:0003755">
    <property type="term" value="F:peptidyl-prolyl cis-trans isomerase activity"/>
    <property type="evidence" value="ECO:0007669"/>
    <property type="project" value="InterPro"/>
</dbReference>
<sequence length="624" mass="71300">MMEYFRTSTKNLTLKIILFFIVLSFIAGGLGSYFIGRATDYVAKVNGEKISRAQLEQALENERHRLQQQLGEHFLALADNKDYMQQLRKKVIDQLINQILIVQYTHHLGLKIDDEYVKDTIRKMSYFQTDNQFDNKKYLNLINNMGYTPDEFAELQRQQLINDQLLQVFGNSEFVLPNEIKRISALLLQKRHVRLATLNLNTFQNRQKVTDEEIKDYYDKNKNTFTNPEQVKVSFIIMDAESMENKITVNKSEIKDFYEQHSAEFIQPELKNYSVIQLKTKKEADTTLDKLKKGALFSDLAKNKSIDSISRKKGGQLGWLEPDTTVDEIKQAHLTEKGQLSGVIESSTGYFIFRLNDIKPSYVKPLSIVRNQLIEKIKQEKAIQAYYVLQKKVSEAMINNHKSLASAEAISGLKAQHTAFFGRNDVPSELNIQPVIKAIFDGDWVSKKTQTGGDAEMINLEGDRAVVIRVDEHKPKRIEPLKKVRDKVQKQIRAQKAQKQILFEGEKFLAALKEGKGTSEMKSAGLSFGEEKALSYNSDHNALVESIFALNLPTKNKPVYGFSFDQNNNGVLIEFLSVTEGKLTSSEKQAFISNIQSGYNIANIEALLKNLRKEADIQIRSLDQ</sequence>
<dbReference type="InterPro" id="IPR023058">
    <property type="entry name" value="PPIase_PpiC_CS"/>
</dbReference>
<evidence type="ECO:0000256" key="2">
    <source>
        <dbReference type="ARBA" id="ARBA00022475"/>
    </source>
</evidence>
<accession>A0A249E0G0</accession>
<keyword evidence="5" id="KW-1133">Transmembrane helix</keyword>
<dbReference type="SUPFAM" id="SSF54534">
    <property type="entry name" value="FKBP-like"/>
    <property type="match status" value="1"/>
</dbReference>
<evidence type="ECO:0000256" key="8">
    <source>
        <dbReference type="ARBA" id="ARBA00038408"/>
    </source>
</evidence>
<evidence type="ECO:0000313" key="12">
    <source>
        <dbReference type="Proteomes" id="UP000216438"/>
    </source>
</evidence>
<dbReference type="Gene3D" id="1.10.4030.10">
    <property type="entry name" value="Porin chaperone SurA, peptide-binding domain"/>
    <property type="match status" value="1"/>
</dbReference>
<dbReference type="InterPro" id="IPR027304">
    <property type="entry name" value="Trigger_fact/SurA_dom_sf"/>
</dbReference>
<dbReference type="EMBL" id="CP016303">
    <property type="protein sequence ID" value="ASX26512.1"/>
    <property type="molecule type" value="Genomic_DNA"/>
</dbReference>
<dbReference type="Pfam" id="PF13624">
    <property type="entry name" value="SurA_N_3"/>
    <property type="match status" value="1"/>
</dbReference>
<dbReference type="AlphaFoldDB" id="A0A249E0G0"/>
<keyword evidence="11" id="KW-0413">Isomerase</keyword>
<keyword evidence="3" id="KW-0997">Cell inner membrane</keyword>
<reference evidence="11 12" key="2">
    <citation type="submission" date="2017-09" db="EMBL/GenBank/DDBJ databases">
        <title>The genome of whitefly Bemisia tabaci, a global crop pest, provides novel insights into virus transmission, host adaptation and insecticide resistance.</title>
        <authorList>
            <person name="Kaur N."/>
            <person name="Kliot A."/>
            <person name="Pinheiro P.V."/>
            <person name="Luan J."/>
            <person name="Zheng Y."/>
            <person name="Liu W."/>
            <person name="Sun H."/>
            <person name="Yang X."/>
            <person name="Xu Y."/>
            <person name="Luo Y."/>
            <person name="Kruse A."/>
            <person name="Fisher T.W."/>
            <person name="Nelson D.R."/>
            <person name="Elimelech M."/>
            <person name="MacCoss M."/>
            <person name="Johnson R."/>
            <person name="Cohen E."/>
            <person name="Hunter W.B."/>
            <person name="Brown J.K."/>
            <person name="Jander G."/>
            <person name="Cilia M."/>
            <person name="Douglas A.E."/>
            <person name="Ghanim M."/>
            <person name="Simmons A.M."/>
            <person name="Wintermantel W.M."/>
            <person name="Ling K.-S."/>
            <person name="Fei Z."/>
        </authorList>
    </citation>
    <scope>NUCLEOTIDE SEQUENCE [LARGE SCALE GENOMIC DNA]</scope>
    <source>
        <strain evidence="11 12">MEAM1</strain>
    </source>
</reference>
<dbReference type="InterPro" id="IPR046357">
    <property type="entry name" value="PPIase_dom_sf"/>
</dbReference>
<gene>
    <name evidence="11" type="ORF">BA171_05490</name>
</gene>
<proteinExistence type="inferred from homology"/>
<dbReference type="GO" id="GO:0005886">
    <property type="term" value="C:plasma membrane"/>
    <property type="evidence" value="ECO:0007669"/>
    <property type="project" value="UniProtKB-SubCell"/>
</dbReference>
<evidence type="ECO:0000256" key="4">
    <source>
        <dbReference type="ARBA" id="ARBA00022692"/>
    </source>
</evidence>
<keyword evidence="4" id="KW-0812">Transmembrane</keyword>
<evidence type="ECO:0000256" key="10">
    <source>
        <dbReference type="ARBA" id="ARBA00042775"/>
    </source>
</evidence>
<comment type="similarity">
    <text evidence="8">Belongs to the PpiD chaperone family.</text>
</comment>
<evidence type="ECO:0000256" key="5">
    <source>
        <dbReference type="ARBA" id="ARBA00022989"/>
    </source>
</evidence>
<name>A0A249E0G0_9ENTR</name>
<dbReference type="OrthoDB" id="9812372at2"/>
<dbReference type="PANTHER" id="PTHR47529:SF1">
    <property type="entry name" value="PERIPLASMIC CHAPERONE PPID"/>
    <property type="match status" value="1"/>
</dbReference>
<evidence type="ECO:0000256" key="6">
    <source>
        <dbReference type="ARBA" id="ARBA00023136"/>
    </source>
</evidence>
<dbReference type="NCBIfam" id="NF008054">
    <property type="entry name" value="PRK10788.1"/>
    <property type="match status" value="1"/>
</dbReference>
<dbReference type="Gene3D" id="6.10.140.970">
    <property type="match status" value="1"/>
</dbReference>
<dbReference type="RefSeq" id="WP_016857510.1">
    <property type="nucleotide sequence ID" value="NZ_CP016303.1"/>
</dbReference>
<reference evidence="12" key="1">
    <citation type="submission" date="2016-06" db="EMBL/GenBank/DDBJ databases">
        <authorList>
            <person name="Chen W."/>
            <person name="Hasegawa D.K."/>
        </authorList>
    </citation>
    <scope>NUCLEOTIDE SEQUENCE [LARGE SCALE GENOMIC DNA]</scope>
    <source>
        <strain evidence="12">MEAM1</strain>
    </source>
</reference>
<comment type="subcellular location">
    <subcellularLocation>
        <location evidence="1">Cell inner membrane</location>
        <topology evidence="1">Single-pass type II membrane protein</topology>
        <orientation evidence="1">Periplasmic side</orientation>
    </subcellularLocation>
</comment>
<dbReference type="InterPro" id="IPR052029">
    <property type="entry name" value="PpiD_chaperone"/>
</dbReference>
<evidence type="ECO:0000256" key="7">
    <source>
        <dbReference type="ARBA" id="ARBA00023186"/>
    </source>
</evidence>
<evidence type="ECO:0000313" key="11">
    <source>
        <dbReference type="EMBL" id="ASX26512.1"/>
    </source>
</evidence>
<evidence type="ECO:0000256" key="1">
    <source>
        <dbReference type="ARBA" id="ARBA00004382"/>
    </source>
</evidence>
<dbReference type="InterPro" id="IPR000297">
    <property type="entry name" value="PPIase_PpiC"/>
</dbReference>
<protein>
    <recommendedName>
        <fullName evidence="9">Periplasmic chaperone PpiD</fullName>
    </recommendedName>
    <alternativeName>
        <fullName evidence="10">Periplasmic folding chaperone</fullName>
    </alternativeName>
</protein>
<keyword evidence="2" id="KW-1003">Cell membrane</keyword>
<dbReference type="Proteomes" id="UP000216438">
    <property type="component" value="Chromosome"/>
</dbReference>
<keyword evidence="6" id="KW-0472">Membrane</keyword>
<dbReference type="Gene3D" id="3.10.50.40">
    <property type="match status" value="1"/>
</dbReference>
<organism evidence="11 12">
    <name type="scientific">Candidatus Hamiltonella defensa</name>
    <name type="common">Bemisia tabaci</name>
    <dbReference type="NCBI Taxonomy" id="672795"/>
    <lineage>
        <taxon>Bacteria</taxon>
        <taxon>Pseudomonadati</taxon>
        <taxon>Pseudomonadota</taxon>
        <taxon>Gammaproteobacteria</taxon>
        <taxon>Enterobacterales</taxon>
        <taxon>Enterobacteriaceae</taxon>
        <taxon>aphid secondary symbionts</taxon>
        <taxon>Candidatus Williamhamiltonella</taxon>
    </lineage>
</organism>
<dbReference type="PROSITE" id="PS50198">
    <property type="entry name" value="PPIC_PPIASE_2"/>
    <property type="match status" value="1"/>
</dbReference>
<evidence type="ECO:0000256" key="9">
    <source>
        <dbReference type="ARBA" id="ARBA00040743"/>
    </source>
</evidence>
<dbReference type="PROSITE" id="PS01096">
    <property type="entry name" value="PPIC_PPIASE_1"/>
    <property type="match status" value="1"/>
</dbReference>
<dbReference type="PANTHER" id="PTHR47529">
    <property type="entry name" value="PEPTIDYL-PROLYL CIS-TRANS ISOMERASE D"/>
    <property type="match status" value="1"/>
</dbReference>
<evidence type="ECO:0000256" key="3">
    <source>
        <dbReference type="ARBA" id="ARBA00022519"/>
    </source>
</evidence>
<dbReference type="Pfam" id="PF13145">
    <property type="entry name" value="Rotamase_2"/>
    <property type="match status" value="1"/>
</dbReference>
<dbReference type="SUPFAM" id="SSF109998">
    <property type="entry name" value="Triger factor/SurA peptide-binding domain-like"/>
    <property type="match status" value="1"/>
</dbReference>
<keyword evidence="7" id="KW-0143">Chaperone</keyword>